<dbReference type="Pfam" id="PF17645">
    <property type="entry name" value="Amdase"/>
    <property type="match status" value="1"/>
</dbReference>
<dbReference type="InterPro" id="IPR053714">
    <property type="entry name" value="Iso_Racemase_Enz_sf"/>
</dbReference>
<evidence type="ECO:0000313" key="2">
    <source>
        <dbReference type="Proteomes" id="UP000324767"/>
    </source>
</evidence>
<dbReference type="EMBL" id="VXIT01000009">
    <property type="protein sequence ID" value="KAA6410580.1"/>
    <property type="molecule type" value="Genomic_DNA"/>
</dbReference>
<evidence type="ECO:0000313" key="1">
    <source>
        <dbReference type="EMBL" id="KAA6410580.1"/>
    </source>
</evidence>
<proteinExistence type="predicted"/>
<dbReference type="PANTHER" id="PTHR40267">
    <property type="entry name" value="BLR3294 PROTEIN"/>
    <property type="match status" value="1"/>
</dbReference>
<organism evidence="1 2">
    <name type="scientific">Lasallia pustulata</name>
    <dbReference type="NCBI Taxonomy" id="136370"/>
    <lineage>
        <taxon>Eukaryota</taxon>
        <taxon>Fungi</taxon>
        <taxon>Dikarya</taxon>
        <taxon>Ascomycota</taxon>
        <taxon>Pezizomycotina</taxon>
        <taxon>Lecanoromycetes</taxon>
        <taxon>OSLEUM clade</taxon>
        <taxon>Umbilicariomycetidae</taxon>
        <taxon>Umbilicariales</taxon>
        <taxon>Umbilicariaceae</taxon>
        <taxon>Lasallia</taxon>
    </lineage>
</organism>
<comment type="caution">
    <text evidence="1">The sequence shown here is derived from an EMBL/GenBank/DDBJ whole genome shotgun (WGS) entry which is preliminary data.</text>
</comment>
<reference evidence="1 2" key="1">
    <citation type="submission" date="2019-09" db="EMBL/GenBank/DDBJ databases">
        <title>The hologenome of the rock-dwelling lichen Lasallia pustulata.</title>
        <authorList>
            <person name="Greshake Tzovaras B."/>
            <person name="Segers F."/>
            <person name="Bicker A."/>
            <person name="Dal Grande F."/>
            <person name="Otte J."/>
            <person name="Hankeln T."/>
            <person name="Schmitt I."/>
            <person name="Ebersberger I."/>
        </authorList>
    </citation>
    <scope>NUCLEOTIDE SEQUENCE [LARGE SCALE GENOMIC DNA]</scope>
    <source>
        <strain evidence="1">A1-1</strain>
    </source>
</reference>
<dbReference type="AlphaFoldDB" id="A0A5M8PNQ8"/>
<dbReference type="Proteomes" id="UP000324767">
    <property type="component" value="Unassembled WGS sequence"/>
</dbReference>
<dbReference type="PIRSF" id="PIRSF015736">
    <property type="entry name" value="MI"/>
    <property type="match status" value="1"/>
</dbReference>
<name>A0A5M8PNQ8_9LECA</name>
<dbReference type="OrthoDB" id="414270at2759"/>
<dbReference type="PANTHER" id="PTHR40267:SF1">
    <property type="entry name" value="BLR3294 PROTEIN"/>
    <property type="match status" value="1"/>
</dbReference>
<dbReference type="Gene3D" id="3.40.50.12500">
    <property type="match status" value="1"/>
</dbReference>
<sequence>MAAVNPIKSLQSLRDLKKIGFIVPSSNTALEPITVCMANQLGALVSLHFSRVEVKILDTDEKSVSQFAQEKFLAGAVLLGDAKLDALLWNGTSGSWSGKGLHAENSLAALLKERTEIAASTSTLAQLEVLELKGVKKMSLTGPYVDGPMRGLVDFYTGLGYEVLATSQMDETLNTVFGNTPLARIKELIRQCDHPDADCVVVACTNWPAALVVEEMEAELGKPIYDSVCVTLWKALGMVNITAALQGWGTLLGT</sequence>
<accession>A0A5M8PNQ8</accession>
<evidence type="ECO:0008006" key="3">
    <source>
        <dbReference type="Google" id="ProtNLM"/>
    </source>
</evidence>
<protein>
    <recommendedName>
        <fullName evidence="3">Asp/Glu/hydantoin racemase</fullName>
    </recommendedName>
</protein>
<dbReference type="InterPro" id="IPR026286">
    <property type="entry name" value="MaiA/AMDase"/>
</dbReference>
<gene>
    <name evidence="1" type="ORF">FRX48_06002</name>
</gene>